<dbReference type="AlphaFoldDB" id="A0A9N9TRT2"/>
<dbReference type="Pfam" id="PF00089">
    <property type="entry name" value="Trypsin"/>
    <property type="match status" value="1"/>
</dbReference>
<evidence type="ECO:0000259" key="2">
    <source>
        <dbReference type="PROSITE" id="PS50240"/>
    </source>
</evidence>
<dbReference type="Gene3D" id="2.40.10.10">
    <property type="entry name" value="Trypsin-like serine proteases"/>
    <property type="match status" value="2"/>
</dbReference>
<protein>
    <recommendedName>
        <fullName evidence="2">Peptidase S1 domain-containing protein</fullName>
    </recommendedName>
</protein>
<dbReference type="PRINTS" id="PR00722">
    <property type="entry name" value="CHYMOTRYPSIN"/>
</dbReference>
<dbReference type="CDD" id="cd00190">
    <property type="entry name" value="Tryp_SPc"/>
    <property type="match status" value="1"/>
</dbReference>
<dbReference type="InterPro" id="IPR009003">
    <property type="entry name" value="Peptidase_S1_PA"/>
</dbReference>
<keyword evidence="1" id="KW-1015">Disulfide bond</keyword>
<proteinExistence type="predicted"/>
<dbReference type="InterPro" id="IPR001314">
    <property type="entry name" value="Peptidase_S1A"/>
</dbReference>
<dbReference type="SMART" id="SM00020">
    <property type="entry name" value="Tryp_SPc"/>
    <property type="match status" value="1"/>
</dbReference>
<organism evidence="3 4">
    <name type="scientific">Phyllotreta striolata</name>
    <name type="common">Striped flea beetle</name>
    <name type="synonym">Crioceris striolata</name>
    <dbReference type="NCBI Taxonomy" id="444603"/>
    <lineage>
        <taxon>Eukaryota</taxon>
        <taxon>Metazoa</taxon>
        <taxon>Ecdysozoa</taxon>
        <taxon>Arthropoda</taxon>
        <taxon>Hexapoda</taxon>
        <taxon>Insecta</taxon>
        <taxon>Pterygota</taxon>
        <taxon>Neoptera</taxon>
        <taxon>Endopterygota</taxon>
        <taxon>Coleoptera</taxon>
        <taxon>Polyphaga</taxon>
        <taxon>Cucujiformia</taxon>
        <taxon>Chrysomeloidea</taxon>
        <taxon>Chrysomelidae</taxon>
        <taxon>Galerucinae</taxon>
        <taxon>Alticini</taxon>
        <taxon>Phyllotreta</taxon>
    </lineage>
</organism>
<dbReference type="GO" id="GO:0006508">
    <property type="term" value="P:proteolysis"/>
    <property type="evidence" value="ECO:0007669"/>
    <property type="project" value="InterPro"/>
</dbReference>
<reference evidence="3" key="1">
    <citation type="submission" date="2022-01" db="EMBL/GenBank/DDBJ databases">
        <authorList>
            <person name="King R."/>
        </authorList>
    </citation>
    <scope>NUCLEOTIDE SEQUENCE</scope>
</reference>
<gene>
    <name evidence="3" type="ORF">PHYEVI_LOCUS5523</name>
</gene>
<dbReference type="GO" id="GO:0004252">
    <property type="term" value="F:serine-type endopeptidase activity"/>
    <property type="evidence" value="ECO:0007669"/>
    <property type="project" value="InterPro"/>
</dbReference>
<dbReference type="PANTHER" id="PTHR24250">
    <property type="entry name" value="CHYMOTRYPSIN-RELATED"/>
    <property type="match status" value="1"/>
</dbReference>
<dbReference type="PROSITE" id="PS50240">
    <property type="entry name" value="TRYPSIN_DOM"/>
    <property type="match status" value="1"/>
</dbReference>
<dbReference type="EMBL" id="OU900095">
    <property type="protein sequence ID" value="CAG9859149.1"/>
    <property type="molecule type" value="Genomic_DNA"/>
</dbReference>
<evidence type="ECO:0000313" key="4">
    <source>
        <dbReference type="Proteomes" id="UP001153712"/>
    </source>
</evidence>
<dbReference type="SUPFAM" id="SSF50494">
    <property type="entry name" value="Trypsin-like serine proteases"/>
    <property type="match status" value="1"/>
</dbReference>
<dbReference type="PANTHER" id="PTHR24250:SF50">
    <property type="entry name" value="PEPTIDASE S1 DOMAIN-CONTAINING PROTEIN"/>
    <property type="match status" value="1"/>
</dbReference>
<dbReference type="OrthoDB" id="10061449at2759"/>
<evidence type="ECO:0000313" key="3">
    <source>
        <dbReference type="EMBL" id="CAG9859149.1"/>
    </source>
</evidence>
<feature type="domain" description="Peptidase S1" evidence="2">
    <location>
        <begin position="26"/>
        <end position="254"/>
    </location>
</feature>
<keyword evidence="4" id="KW-1185">Reference proteome</keyword>
<evidence type="ECO:0000256" key="1">
    <source>
        <dbReference type="ARBA" id="ARBA00023157"/>
    </source>
</evidence>
<dbReference type="FunFam" id="2.40.10.10:FF:000068">
    <property type="entry name" value="transmembrane protease serine 2"/>
    <property type="match status" value="1"/>
</dbReference>
<sequence>MFIAKIAFIIVAIGFCTGGTIRNYRMEGGTDAAEGQFPFQVSIQFCILGFCEHACGGVIIDKNWILTSAACIGDAQKVVVGQTNLHDNRTLVDVEKTFAHEGFDEDTGISPNDIGLLKLAEPLTFNDTVNVAKLPQQGQTFNGTATLSGYGYSLLPEFNKLQYVSDLNITTFEKCKSAIDAIVSDGDPLDEKSNLCTLNEEANNCDGDAGGPLSQDGVVIGIVTWYFDPCNIKGAPNVYTNVANFVDWINGTISKNQ</sequence>
<dbReference type="InterPro" id="IPR001254">
    <property type="entry name" value="Trypsin_dom"/>
</dbReference>
<dbReference type="InterPro" id="IPR043504">
    <property type="entry name" value="Peptidase_S1_PA_chymotrypsin"/>
</dbReference>
<name>A0A9N9TRT2_PHYSR</name>
<dbReference type="Proteomes" id="UP001153712">
    <property type="component" value="Chromosome 2"/>
</dbReference>
<accession>A0A9N9TRT2</accession>